<sequence>MSSIKRTYKSTKTPHSSLESVHDDDEVILKEEFMPHSIDPEEVEENWVATCNMTVSLAEMLYPPRPPLKRDHGLTSKSLYPFLDTILEFCQVLDEVEFQVPKHGERADNPLEVYFTCYEVHLLRCC</sequence>
<feature type="compositionally biased region" description="Polar residues" evidence="1">
    <location>
        <begin position="1"/>
        <end position="19"/>
    </location>
</feature>
<keyword evidence="3" id="KW-1185">Reference proteome</keyword>
<organism evidence="2 3">
    <name type="scientific">Brassica carinata</name>
    <name type="common">Ethiopian mustard</name>
    <name type="synonym">Abyssinian cabbage</name>
    <dbReference type="NCBI Taxonomy" id="52824"/>
    <lineage>
        <taxon>Eukaryota</taxon>
        <taxon>Viridiplantae</taxon>
        <taxon>Streptophyta</taxon>
        <taxon>Embryophyta</taxon>
        <taxon>Tracheophyta</taxon>
        <taxon>Spermatophyta</taxon>
        <taxon>Magnoliopsida</taxon>
        <taxon>eudicotyledons</taxon>
        <taxon>Gunneridae</taxon>
        <taxon>Pentapetalae</taxon>
        <taxon>rosids</taxon>
        <taxon>malvids</taxon>
        <taxon>Brassicales</taxon>
        <taxon>Brassicaceae</taxon>
        <taxon>Brassiceae</taxon>
        <taxon>Brassica</taxon>
    </lineage>
</organism>
<evidence type="ECO:0000313" key="3">
    <source>
        <dbReference type="Proteomes" id="UP000886595"/>
    </source>
</evidence>
<feature type="region of interest" description="Disordered" evidence="1">
    <location>
        <begin position="1"/>
        <end position="21"/>
    </location>
</feature>
<accession>A0A8X7SDI9</accession>
<reference evidence="2 3" key="1">
    <citation type="submission" date="2020-02" db="EMBL/GenBank/DDBJ databases">
        <authorList>
            <person name="Ma Q."/>
            <person name="Huang Y."/>
            <person name="Song X."/>
            <person name="Pei D."/>
        </authorList>
    </citation>
    <scope>NUCLEOTIDE SEQUENCE [LARGE SCALE GENOMIC DNA]</scope>
    <source>
        <strain evidence="2">Sxm20200214</strain>
        <tissue evidence="2">Leaf</tissue>
    </source>
</reference>
<name>A0A8X7SDI9_BRACI</name>
<dbReference type="OrthoDB" id="1125932at2759"/>
<evidence type="ECO:0000313" key="2">
    <source>
        <dbReference type="EMBL" id="KAG2304406.1"/>
    </source>
</evidence>
<comment type="caution">
    <text evidence="2">The sequence shown here is derived from an EMBL/GenBank/DDBJ whole genome shotgun (WGS) entry which is preliminary data.</text>
</comment>
<dbReference type="Proteomes" id="UP000886595">
    <property type="component" value="Unassembled WGS sequence"/>
</dbReference>
<protein>
    <submittedName>
        <fullName evidence="2">Uncharacterized protein</fullName>
    </submittedName>
</protein>
<dbReference type="EMBL" id="JAAMPC010000007">
    <property type="protein sequence ID" value="KAG2304406.1"/>
    <property type="molecule type" value="Genomic_DNA"/>
</dbReference>
<evidence type="ECO:0000256" key="1">
    <source>
        <dbReference type="SAM" id="MobiDB-lite"/>
    </source>
</evidence>
<proteinExistence type="predicted"/>
<gene>
    <name evidence="2" type="ORF">Bca52824_033057</name>
</gene>
<dbReference type="AlphaFoldDB" id="A0A8X7SDI9"/>